<dbReference type="RefSeq" id="WP_207562848.1">
    <property type="nucleotide sequence ID" value="NZ_CP046072.1"/>
</dbReference>
<feature type="coiled-coil region" evidence="3">
    <location>
        <begin position="115"/>
        <end position="142"/>
    </location>
</feature>
<dbReference type="GO" id="GO:0043709">
    <property type="term" value="P:cell adhesion involved in single-species biofilm formation"/>
    <property type="evidence" value="ECO:0007669"/>
    <property type="project" value="TreeGrafter"/>
</dbReference>
<dbReference type="GO" id="GO:0052621">
    <property type="term" value="F:diguanylate cyclase activity"/>
    <property type="evidence" value="ECO:0007669"/>
    <property type="project" value="UniProtKB-EC"/>
</dbReference>
<dbReference type="InterPro" id="IPR000160">
    <property type="entry name" value="GGDEF_dom"/>
</dbReference>
<dbReference type="PANTHER" id="PTHR45138:SF9">
    <property type="entry name" value="DIGUANYLATE CYCLASE DGCM-RELATED"/>
    <property type="match status" value="1"/>
</dbReference>
<dbReference type="GO" id="GO:0005886">
    <property type="term" value="C:plasma membrane"/>
    <property type="evidence" value="ECO:0007669"/>
    <property type="project" value="TreeGrafter"/>
</dbReference>
<evidence type="ECO:0000256" key="1">
    <source>
        <dbReference type="ARBA" id="ARBA00012528"/>
    </source>
</evidence>
<gene>
    <name evidence="5" type="ORF">GJV85_05415</name>
</gene>
<organism evidence="5 6">
    <name type="scientific">Sulfurimonas aquatica</name>
    <dbReference type="NCBI Taxonomy" id="2672570"/>
    <lineage>
        <taxon>Bacteria</taxon>
        <taxon>Pseudomonadati</taxon>
        <taxon>Campylobacterota</taxon>
        <taxon>Epsilonproteobacteria</taxon>
        <taxon>Campylobacterales</taxon>
        <taxon>Sulfurimonadaceae</taxon>
        <taxon>Sulfurimonas</taxon>
    </lineage>
</organism>
<dbReference type="PROSITE" id="PS50887">
    <property type="entry name" value="GGDEF"/>
    <property type="match status" value="1"/>
</dbReference>
<dbReference type="Pfam" id="PF00990">
    <property type="entry name" value="GGDEF"/>
    <property type="match status" value="1"/>
</dbReference>
<name>A0A975AZQ5_9BACT</name>
<evidence type="ECO:0000313" key="6">
    <source>
        <dbReference type="Proteomes" id="UP000671852"/>
    </source>
</evidence>
<dbReference type="SUPFAM" id="SSF55073">
    <property type="entry name" value="Nucleotide cyclase"/>
    <property type="match status" value="1"/>
</dbReference>
<sequence>MQKDELKSLINKMYYELTDKIDSQDGTSARDISSYLCASSKSILDADCKGTTSEIHADLEFKSIYEDIAKESLLSYKNTNNKFQELAQLHKQTIENSSYLQIDIPKISEKFKDIQEHMMSEVQQANDVINNLMNKIKELEQNSNLDSLTKIFNRRALSTFLDDLCLKETNKYDLHLLILDVDDFKQINDTYGHIAGDKILIFIANLLRKTLRDGDKVFRFGGEEFVIILNRIDMKTSVDVTDRILALISSNKFIYKGESLNVTMSIGKTIYYQDDTPDSILNRADKALYKSKKNGKNQITTELK</sequence>
<dbReference type="InterPro" id="IPR029787">
    <property type="entry name" value="Nucleotide_cyclase"/>
</dbReference>
<accession>A0A975AZQ5</accession>
<dbReference type="CDD" id="cd01949">
    <property type="entry name" value="GGDEF"/>
    <property type="match status" value="1"/>
</dbReference>
<dbReference type="InterPro" id="IPR050469">
    <property type="entry name" value="Diguanylate_Cyclase"/>
</dbReference>
<evidence type="ECO:0000256" key="3">
    <source>
        <dbReference type="SAM" id="Coils"/>
    </source>
</evidence>
<evidence type="ECO:0000313" key="5">
    <source>
        <dbReference type="EMBL" id="QSZ41566.1"/>
    </source>
</evidence>
<proteinExistence type="predicted"/>
<dbReference type="FunFam" id="3.30.70.270:FF:000001">
    <property type="entry name" value="Diguanylate cyclase domain protein"/>
    <property type="match status" value="1"/>
</dbReference>
<feature type="domain" description="GGDEF" evidence="4">
    <location>
        <begin position="172"/>
        <end position="304"/>
    </location>
</feature>
<dbReference type="PANTHER" id="PTHR45138">
    <property type="entry name" value="REGULATORY COMPONENTS OF SENSORY TRANSDUCTION SYSTEM"/>
    <property type="match status" value="1"/>
</dbReference>
<dbReference type="GO" id="GO:1902201">
    <property type="term" value="P:negative regulation of bacterial-type flagellum-dependent cell motility"/>
    <property type="evidence" value="ECO:0007669"/>
    <property type="project" value="TreeGrafter"/>
</dbReference>
<dbReference type="Gene3D" id="3.30.70.270">
    <property type="match status" value="1"/>
</dbReference>
<dbReference type="KEGG" id="saqt:GJV85_05415"/>
<dbReference type="InterPro" id="IPR043128">
    <property type="entry name" value="Rev_trsase/Diguanyl_cyclase"/>
</dbReference>
<dbReference type="EC" id="2.7.7.65" evidence="1"/>
<dbReference type="Proteomes" id="UP000671852">
    <property type="component" value="Chromosome"/>
</dbReference>
<keyword evidence="3" id="KW-0175">Coiled coil</keyword>
<comment type="catalytic activity">
    <reaction evidence="2">
        <text>2 GTP = 3',3'-c-di-GMP + 2 diphosphate</text>
        <dbReference type="Rhea" id="RHEA:24898"/>
        <dbReference type="ChEBI" id="CHEBI:33019"/>
        <dbReference type="ChEBI" id="CHEBI:37565"/>
        <dbReference type="ChEBI" id="CHEBI:58805"/>
        <dbReference type="EC" id="2.7.7.65"/>
    </reaction>
</comment>
<reference evidence="5" key="1">
    <citation type="submission" date="2019-11" db="EMBL/GenBank/DDBJ databases">
        <authorList>
            <person name="Kojima H."/>
        </authorList>
    </citation>
    <scope>NUCLEOTIDE SEQUENCE</scope>
    <source>
        <strain evidence="5">H1576</strain>
    </source>
</reference>
<dbReference type="AlphaFoldDB" id="A0A975AZQ5"/>
<dbReference type="EMBL" id="CP046072">
    <property type="protein sequence ID" value="QSZ41566.1"/>
    <property type="molecule type" value="Genomic_DNA"/>
</dbReference>
<dbReference type="NCBIfam" id="TIGR00254">
    <property type="entry name" value="GGDEF"/>
    <property type="match status" value="1"/>
</dbReference>
<dbReference type="SMART" id="SM00267">
    <property type="entry name" value="GGDEF"/>
    <property type="match status" value="1"/>
</dbReference>
<protein>
    <recommendedName>
        <fullName evidence="1">diguanylate cyclase</fullName>
        <ecNumber evidence="1">2.7.7.65</ecNumber>
    </recommendedName>
</protein>
<evidence type="ECO:0000256" key="2">
    <source>
        <dbReference type="ARBA" id="ARBA00034247"/>
    </source>
</evidence>
<evidence type="ECO:0000259" key="4">
    <source>
        <dbReference type="PROSITE" id="PS50887"/>
    </source>
</evidence>
<keyword evidence="6" id="KW-1185">Reference proteome</keyword>
<reference evidence="5" key="2">
    <citation type="submission" date="2021-04" db="EMBL/GenBank/DDBJ databases">
        <title>Isolation and characterization of a novel species of the genus Sulfurimonas.</title>
        <authorList>
            <person name="Fukui M."/>
        </authorList>
    </citation>
    <scope>NUCLEOTIDE SEQUENCE</scope>
    <source>
        <strain evidence="5">H1576</strain>
    </source>
</reference>